<name>A0A5B8XXA5_9DELT</name>
<dbReference type="InterPro" id="IPR013702">
    <property type="entry name" value="FIST_domain_N"/>
</dbReference>
<proteinExistence type="predicted"/>
<dbReference type="InterPro" id="IPR019494">
    <property type="entry name" value="FIST_C"/>
</dbReference>
<dbReference type="AlphaFoldDB" id="A0A5B8XXA5"/>
<gene>
    <name evidence="3" type="ORF">FRD01_15600</name>
</gene>
<dbReference type="SMART" id="SM00897">
    <property type="entry name" value="FIST"/>
    <property type="match status" value="1"/>
</dbReference>
<feature type="domain" description="FIST" evidence="1">
    <location>
        <begin position="27"/>
        <end position="216"/>
    </location>
</feature>
<keyword evidence="4" id="KW-1185">Reference proteome</keyword>
<protein>
    <recommendedName>
        <fullName evidence="5">FIST N domain protein</fullName>
    </recommendedName>
</protein>
<sequence>MLSDIFFKHSDELRPKSVIDELFSDSERGIDILFLSGEHDLREVMYELDARGLHHVIGCTTAGHISSEGYKTQGGLRFHLGGSRLKSRSWMLDLDLSDLLSKGSELRQFAAANPDAFGIIMIDGLSGREESIVGALRRELPGVPIVGGSAGDSLKFEKTHLFHGAELHSDVAILTLVATADFRVSMFRLQHHLPTEKAFLVTRAEGRRLYELNGRPALEVYLEATGLSESELGASAYGRYPLMAKSGEHFYIRAIQDATHEGLDFFCKLEVGTVLRLGTSPGSNDELLRTLDGVGCDGPHVSLFFDCTLRRLEFEDRALSQLVGRRLGNSGSGFCTYGEQLDGIHVNQTLVGLRFEEP</sequence>
<dbReference type="Pfam" id="PF10442">
    <property type="entry name" value="FIST_C"/>
    <property type="match status" value="1"/>
</dbReference>
<feature type="domain" description="FIST C-domain" evidence="2">
    <location>
        <begin position="217"/>
        <end position="343"/>
    </location>
</feature>
<organism evidence="3 4">
    <name type="scientific">Microvenator marinus</name>
    <dbReference type="NCBI Taxonomy" id="2600177"/>
    <lineage>
        <taxon>Bacteria</taxon>
        <taxon>Deltaproteobacteria</taxon>
        <taxon>Bradymonadales</taxon>
        <taxon>Microvenatoraceae</taxon>
        <taxon>Microvenator</taxon>
    </lineage>
</organism>
<dbReference type="KEGG" id="bbae:FRD01_15600"/>
<evidence type="ECO:0000259" key="2">
    <source>
        <dbReference type="SMART" id="SM01204"/>
    </source>
</evidence>
<dbReference type="PANTHER" id="PTHR40252">
    <property type="entry name" value="BLR0328 PROTEIN"/>
    <property type="match status" value="1"/>
</dbReference>
<dbReference type="OrthoDB" id="9807948at2"/>
<accession>A0A5B8XXA5</accession>
<dbReference type="Proteomes" id="UP000321595">
    <property type="component" value="Chromosome"/>
</dbReference>
<evidence type="ECO:0000313" key="4">
    <source>
        <dbReference type="Proteomes" id="UP000321595"/>
    </source>
</evidence>
<dbReference type="SMART" id="SM01204">
    <property type="entry name" value="FIST_C"/>
    <property type="match status" value="1"/>
</dbReference>
<dbReference type="Pfam" id="PF08495">
    <property type="entry name" value="FIST"/>
    <property type="match status" value="1"/>
</dbReference>
<dbReference type="PANTHER" id="PTHR40252:SF2">
    <property type="entry name" value="BLR0328 PROTEIN"/>
    <property type="match status" value="1"/>
</dbReference>
<evidence type="ECO:0008006" key="5">
    <source>
        <dbReference type="Google" id="ProtNLM"/>
    </source>
</evidence>
<evidence type="ECO:0000259" key="1">
    <source>
        <dbReference type="SMART" id="SM00897"/>
    </source>
</evidence>
<dbReference type="RefSeq" id="WP_146961237.1">
    <property type="nucleotide sequence ID" value="NZ_CP042467.1"/>
</dbReference>
<evidence type="ECO:0000313" key="3">
    <source>
        <dbReference type="EMBL" id="QED28633.1"/>
    </source>
</evidence>
<dbReference type="EMBL" id="CP042467">
    <property type="protein sequence ID" value="QED28633.1"/>
    <property type="molecule type" value="Genomic_DNA"/>
</dbReference>
<reference evidence="3 4" key="1">
    <citation type="submission" date="2019-08" db="EMBL/GenBank/DDBJ databases">
        <authorList>
            <person name="Liang Q."/>
        </authorList>
    </citation>
    <scope>NUCLEOTIDE SEQUENCE [LARGE SCALE GENOMIC DNA]</scope>
    <source>
        <strain evidence="3 4">V1718</strain>
    </source>
</reference>